<organism evidence="1 2">
    <name type="scientific">Elysia marginata</name>
    <dbReference type="NCBI Taxonomy" id="1093978"/>
    <lineage>
        <taxon>Eukaryota</taxon>
        <taxon>Metazoa</taxon>
        <taxon>Spiralia</taxon>
        <taxon>Lophotrochozoa</taxon>
        <taxon>Mollusca</taxon>
        <taxon>Gastropoda</taxon>
        <taxon>Heterobranchia</taxon>
        <taxon>Euthyneura</taxon>
        <taxon>Panpulmonata</taxon>
        <taxon>Sacoglossa</taxon>
        <taxon>Placobranchoidea</taxon>
        <taxon>Plakobranchidae</taxon>
        <taxon>Elysia</taxon>
    </lineage>
</organism>
<dbReference type="EMBL" id="BMAT01012099">
    <property type="protein sequence ID" value="GFR85937.1"/>
    <property type="molecule type" value="Genomic_DNA"/>
</dbReference>
<keyword evidence="2" id="KW-1185">Reference proteome</keyword>
<dbReference type="Proteomes" id="UP000762676">
    <property type="component" value="Unassembled WGS sequence"/>
</dbReference>
<accession>A0AAV4GKI4</accession>
<name>A0AAV4GKI4_9GAST</name>
<protein>
    <submittedName>
        <fullName evidence="1">Uncharacterized protein</fullName>
    </submittedName>
</protein>
<sequence length="133" mass="15157">MNKLTNRSVLLIILQNKRKFKKRRQPKEQKNSIHKLHIVNGVKMKRQGRRQTAGDSFTSVWLLLLAHNLTSPSLAQGQSTLNYRPNMEFNPIIGRSCAVGGARQHRHPCRFIARGGVRTFVLPYVISKEGEGK</sequence>
<evidence type="ECO:0000313" key="2">
    <source>
        <dbReference type="Proteomes" id="UP000762676"/>
    </source>
</evidence>
<comment type="caution">
    <text evidence="1">The sequence shown here is derived from an EMBL/GenBank/DDBJ whole genome shotgun (WGS) entry which is preliminary data.</text>
</comment>
<proteinExistence type="predicted"/>
<dbReference type="AlphaFoldDB" id="A0AAV4GKI4"/>
<gene>
    <name evidence="1" type="ORF">ElyMa_006041200</name>
</gene>
<evidence type="ECO:0000313" key="1">
    <source>
        <dbReference type="EMBL" id="GFR85937.1"/>
    </source>
</evidence>
<reference evidence="1 2" key="1">
    <citation type="journal article" date="2021" name="Elife">
        <title>Chloroplast acquisition without the gene transfer in kleptoplastic sea slugs, Plakobranchus ocellatus.</title>
        <authorList>
            <person name="Maeda T."/>
            <person name="Takahashi S."/>
            <person name="Yoshida T."/>
            <person name="Shimamura S."/>
            <person name="Takaki Y."/>
            <person name="Nagai Y."/>
            <person name="Toyoda A."/>
            <person name="Suzuki Y."/>
            <person name="Arimoto A."/>
            <person name="Ishii H."/>
            <person name="Satoh N."/>
            <person name="Nishiyama T."/>
            <person name="Hasebe M."/>
            <person name="Maruyama T."/>
            <person name="Minagawa J."/>
            <person name="Obokata J."/>
            <person name="Shigenobu S."/>
        </authorList>
    </citation>
    <scope>NUCLEOTIDE SEQUENCE [LARGE SCALE GENOMIC DNA]</scope>
</reference>